<dbReference type="EMBL" id="RQHU01000022">
    <property type="protein sequence ID" value="TGN11619.1"/>
    <property type="molecule type" value="Genomic_DNA"/>
</dbReference>
<keyword evidence="4" id="KW-0949">S-adenosyl-L-methionine</keyword>
<evidence type="ECO:0000313" key="8">
    <source>
        <dbReference type="EMBL" id="TGN11619.1"/>
    </source>
</evidence>
<dbReference type="EC" id="2.1.1.72" evidence="1"/>
<sequence length="1722" mass="199211">MNATVNKNNIFTTSDTWWSSLRHGGLLLSPRVIQEHFSDSIELPNSRKMEILRRKKIELESKKIKVSDFFRYVREEILELRVIPVTEGKSLDSSYAVFSPLKENLKPDCILNVPSNSDKGHQFAVFFTKDGERPGVGRGKKYVADALTWLRRKKETLGLVIGKDHWRLVYAGADFDAYTEWDVRNWFLDESESAGLEALLRLLGKTGFATYKELKTKLYFTVEESRKAKADLSDKLGENVRTAVEKYLTSFGKLLEKGINSGDFTSQDAYVAGVRMIMRLVVVLFAESRKGLLPLSSPSFYDSYSIGGLKEDLARRSGGREKEEDSDNPIKSTYQGYSRILSLFRLLYFGSSHENLTVPRYGGGLFSPGREDGSGIERALYALETDYEMLNDAKLNTILNLITTTRAIVRQGGGNKTVTLPVDFSDFGSDYIGILYEGLLDFELKQVKEDDPILFLNTGKQPALPLSRLEKMDEKSLKSLLDKMSKVDKSALDDTGEDSSEDEENEEDESEDESSEVENSSSEELNLEESDESLDIESDETGYMDRYLNWAKRILIIKKQIKELGSNASSDEQISWQKELIKKARSLLAREILKPREWYLVRWGGTRKGSGVYYTKPGLAIPTIRRLLEPLVRLGDAMRSPEEILKIKFCDPACGSGSFLLSALRYITQALWDSLQEHGWIKLDEEGRWRAIESSQQRPEWFKEIVNDLPVLTKTNSEDWERKWKIRIQRQIVENCIYGVDLDELAVELTRLSLWVETMDASLPFDFLDHKVKAGNSLIGTWFNQFSEYPLQAWERDGGDLKYKYTNASNKIYSLGKEGYRNSLIKSKKETVKNEMEAYILSYTSLPFTKNEDNNNFHKSLEDIYSKMHHLALKAADEKTKIYLDMRNNQSSPYNVFKKRFDLWCAIWFWDLDELDTCPLPSSFLNPSDEVWQKVAIITNEYKFFHWELEFPDVFNSERQGFDAIGGNPPWETLQPEKNQYFSNIDPLFRTYSNENSKEYMKGYFNQDHHIEIAWIKYKEKYKAFNNFFKGVSNAFGDPQVNKNNVSLSKPNLHAKWRPRRDQLRSYLSSPVPYTLQGSGKKYSHKLFLELSYSILSANGRLGIIIPSGLYTDYGMRDIRREFLENSNWEWLYSFENRNKIFSSVDGRFKFCPIILEKGKTTLELKTAFMRRDLEEWNEVDGNSSIILNYTLERIKKFSPNTLSILELTSREAFEIINKIYENGILLGDQSESGWRVKYQQGDFNMTSDSKLFPELSKWEAQGYKPDEYGHWLKGNWQSNLNFEIHRGKRWIFPRPNRAVYSRDFSEYILLDGIEDVALPLYEGRMIGQFDFSQKGWVSGKARTAKWREIYFDGSVEDLETGERIPMYHQKMIEPQYLMGIGDYSRKKELLSYSKIAFMDIASATNMRTMIATFGGEMPFGNSAPILNTQDSELLFPLNSLSYDYLIRKKTGGLHLNYHVIEDTSVPNITKISSLTLKHLYSLQHTSSEFSYELLNKFRNRSNQSKFKDFDIESILKKSNPFRSHWAVTPHERLRIRCILDAVSAEFYGLEWKDFAYILKDCDHPLSWLKTQGNSASLDAKGFWRVDKEKEAWFRHTVLSLVAFHDLKEKSLDAFLEQNDGEGWMLPETLRLADYGLGQGDESANTPQVVREALGERFYDWQLAQDPKESWEECAMHAENIRTILRLDQVTFTDSVISDVKKKDESEKVKKPKKLKEQPGLF</sequence>
<dbReference type="RefSeq" id="WP_135781527.1">
    <property type="nucleotide sequence ID" value="NZ_RQHU01000022.1"/>
</dbReference>
<dbReference type="SUPFAM" id="SSF53335">
    <property type="entry name" value="S-adenosyl-L-methionine-dependent methyltransferases"/>
    <property type="match status" value="1"/>
</dbReference>
<evidence type="ECO:0000313" key="9">
    <source>
        <dbReference type="Proteomes" id="UP000297649"/>
    </source>
</evidence>
<keyword evidence="2" id="KW-0489">Methyltransferase</keyword>
<evidence type="ECO:0000259" key="7">
    <source>
        <dbReference type="Pfam" id="PF07669"/>
    </source>
</evidence>
<dbReference type="Pfam" id="PF07669">
    <property type="entry name" value="Eco57I"/>
    <property type="match status" value="2"/>
</dbReference>
<dbReference type="GO" id="GO:0009007">
    <property type="term" value="F:site-specific DNA-methyltransferase (adenine-specific) activity"/>
    <property type="evidence" value="ECO:0007669"/>
    <property type="project" value="UniProtKB-EC"/>
</dbReference>
<dbReference type="Gene3D" id="3.40.50.150">
    <property type="entry name" value="Vaccinia Virus protein VP39"/>
    <property type="match status" value="2"/>
</dbReference>
<dbReference type="InterPro" id="IPR011639">
    <property type="entry name" value="MethylTrfase_TaqI-like_dom"/>
</dbReference>
<feature type="compositionally biased region" description="Acidic residues" evidence="6">
    <location>
        <begin position="525"/>
        <end position="538"/>
    </location>
</feature>
<organism evidence="8 9">
    <name type="scientific">Leptospira bandrabouensis</name>
    <dbReference type="NCBI Taxonomy" id="2484903"/>
    <lineage>
        <taxon>Bacteria</taxon>
        <taxon>Pseudomonadati</taxon>
        <taxon>Spirochaetota</taxon>
        <taxon>Spirochaetia</taxon>
        <taxon>Leptospirales</taxon>
        <taxon>Leptospiraceae</taxon>
        <taxon>Leptospira</taxon>
    </lineage>
</organism>
<feature type="compositionally biased region" description="Acidic residues" evidence="6">
    <location>
        <begin position="494"/>
        <end position="516"/>
    </location>
</feature>
<proteinExistence type="predicted"/>
<protein>
    <recommendedName>
        <fullName evidence="1">site-specific DNA-methyltransferase (adenine-specific)</fullName>
        <ecNumber evidence="1">2.1.1.72</ecNumber>
    </recommendedName>
</protein>
<dbReference type="PANTHER" id="PTHR33841:SF1">
    <property type="entry name" value="DNA METHYLTRANSFERASE A"/>
    <property type="match status" value="1"/>
</dbReference>
<evidence type="ECO:0000256" key="1">
    <source>
        <dbReference type="ARBA" id="ARBA00011900"/>
    </source>
</evidence>
<dbReference type="GO" id="GO:0032259">
    <property type="term" value="P:methylation"/>
    <property type="evidence" value="ECO:0007669"/>
    <property type="project" value="UniProtKB-KW"/>
</dbReference>
<dbReference type="InterPro" id="IPR029063">
    <property type="entry name" value="SAM-dependent_MTases_sf"/>
</dbReference>
<comment type="caution">
    <text evidence="8">The sequence shown here is derived from an EMBL/GenBank/DDBJ whole genome shotgun (WGS) entry which is preliminary data.</text>
</comment>
<feature type="domain" description="Type II methyltransferase M.TaqI-like" evidence="7">
    <location>
        <begin position="1082"/>
        <end position="1142"/>
    </location>
</feature>
<dbReference type="PANTHER" id="PTHR33841">
    <property type="entry name" value="DNA METHYLTRANSFERASE YEEA-RELATED"/>
    <property type="match status" value="1"/>
</dbReference>
<evidence type="ECO:0000256" key="3">
    <source>
        <dbReference type="ARBA" id="ARBA00022679"/>
    </source>
</evidence>
<evidence type="ECO:0000256" key="6">
    <source>
        <dbReference type="SAM" id="MobiDB-lite"/>
    </source>
</evidence>
<evidence type="ECO:0000256" key="2">
    <source>
        <dbReference type="ARBA" id="ARBA00022603"/>
    </source>
</evidence>
<name>A0A6H3NPZ9_9LEPT</name>
<keyword evidence="9" id="KW-1185">Reference proteome</keyword>
<evidence type="ECO:0000256" key="5">
    <source>
        <dbReference type="ARBA" id="ARBA00047942"/>
    </source>
</evidence>
<dbReference type="PRINTS" id="PR00507">
    <property type="entry name" value="N12N6MTFRASE"/>
</dbReference>
<dbReference type="InterPro" id="IPR050953">
    <property type="entry name" value="N4_N6_ade-DNA_methylase"/>
</dbReference>
<keyword evidence="3" id="KW-0808">Transferase</keyword>
<feature type="compositionally biased region" description="Basic and acidic residues" evidence="6">
    <location>
        <begin position="1700"/>
        <end position="1709"/>
    </location>
</feature>
<feature type="domain" description="Type II methyltransferase M.TaqI-like" evidence="7">
    <location>
        <begin position="735"/>
        <end position="994"/>
    </location>
</feature>
<evidence type="ECO:0000256" key="4">
    <source>
        <dbReference type="ARBA" id="ARBA00022691"/>
    </source>
</evidence>
<feature type="region of interest" description="Disordered" evidence="6">
    <location>
        <begin position="488"/>
        <end position="538"/>
    </location>
</feature>
<comment type="catalytic activity">
    <reaction evidence="5">
        <text>a 2'-deoxyadenosine in DNA + S-adenosyl-L-methionine = an N(6)-methyl-2'-deoxyadenosine in DNA + S-adenosyl-L-homocysteine + H(+)</text>
        <dbReference type="Rhea" id="RHEA:15197"/>
        <dbReference type="Rhea" id="RHEA-COMP:12418"/>
        <dbReference type="Rhea" id="RHEA-COMP:12419"/>
        <dbReference type="ChEBI" id="CHEBI:15378"/>
        <dbReference type="ChEBI" id="CHEBI:57856"/>
        <dbReference type="ChEBI" id="CHEBI:59789"/>
        <dbReference type="ChEBI" id="CHEBI:90615"/>
        <dbReference type="ChEBI" id="CHEBI:90616"/>
        <dbReference type="EC" id="2.1.1.72"/>
    </reaction>
</comment>
<reference evidence="8" key="1">
    <citation type="journal article" date="2019" name="PLoS Negl. Trop. Dis.">
        <title>Revisiting the worldwide diversity of Leptospira species in the environment.</title>
        <authorList>
            <person name="Vincent A.T."/>
            <person name="Schiettekatte O."/>
            <person name="Bourhy P."/>
            <person name="Veyrier F.J."/>
            <person name="Picardeau M."/>
        </authorList>
    </citation>
    <scope>NUCLEOTIDE SEQUENCE [LARGE SCALE GENOMIC DNA]</scope>
    <source>
        <strain evidence="8">201601109</strain>
    </source>
</reference>
<dbReference type="GO" id="GO:0006304">
    <property type="term" value="P:DNA modification"/>
    <property type="evidence" value="ECO:0007669"/>
    <property type="project" value="InterPro"/>
</dbReference>
<gene>
    <name evidence="8" type="ORF">EHR08_17150</name>
</gene>
<accession>A0A6H3NPZ9</accession>
<feature type="region of interest" description="Disordered" evidence="6">
    <location>
        <begin position="1700"/>
        <end position="1722"/>
    </location>
</feature>
<dbReference type="Proteomes" id="UP000297649">
    <property type="component" value="Unassembled WGS sequence"/>
</dbReference>